<dbReference type="EMBL" id="CP010311">
    <property type="protein sequence ID" value="AJF06326.1"/>
    <property type="molecule type" value="Genomic_DNA"/>
</dbReference>
<dbReference type="InterPro" id="IPR007546">
    <property type="entry name" value="DUF503"/>
</dbReference>
<keyword evidence="2" id="KW-1185">Reference proteome</keyword>
<gene>
    <name evidence="1" type="ORF">GSUB_06880</name>
</gene>
<dbReference type="SUPFAM" id="SSF103007">
    <property type="entry name" value="Hypothetical protein TT1725"/>
    <property type="match status" value="1"/>
</dbReference>
<evidence type="ECO:0008006" key="3">
    <source>
        <dbReference type="Google" id="ProtNLM"/>
    </source>
</evidence>
<dbReference type="HOGENOM" id="CLU_149981_4_1_7"/>
<dbReference type="AlphaFoldDB" id="A0A0B5FRW3"/>
<dbReference type="OrthoDB" id="9809023at2"/>
<protein>
    <recommendedName>
        <fullName evidence="3">DUF503 domain-containing protein</fullName>
    </recommendedName>
</protein>
<dbReference type="PANTHER" id="PTHR36441">
    <property type="entry name" value="HYPOTHETICAL CYTOSOLIC PROTEIN"/>
    <property type="match status" value="1"/>
</dbReference>
<accession>A0A0B5FRW3</accession>
<dbReference type="STRING" id="483547.GSUB_06880"/>
<evidence type="ECO:0000313" key="1">
    <source>
        <dbReference type="EMBL" id="AJF06326.1"/>
    </source>
</evidence>
<reference evidence="1 2" key="1">
    <citation type="journal article" date="2015" name="Genome Announc.">
        <title>Genomes of Geoalkalibacter ferrihydriticus Z-0531T and Geoalkalibacter subterraneus Red1T, Two Haloalkaliphilic Metal-Reducing Deltaproteobacteria.</title>
        <authorList>
            <person name="Badalamenti J.P."/>
            <person name="Krajmalnik-Brown R."/>
            <person name="Torres C.I."/>
            <person name="Bond D.R."/>
        </authorList>
    </citation>
    <scope>NUCLEOTIDE SEQUENCE [LARGE SCALE GENOMIC DNA]</scope>
    <source>
        <strain evidence="1 2">Red1</strain>
    </source>
</reference>
<dbReference type="Gene3D" id="3.30.70.1120">
    <property type="entry name" value="TT1725-like"/>
    <property type="match status" value="1"/>
</dbReference>
<sequence length="95" mass="10670">MVVGIARYELVLHAPQNLKEKRGIVRKILGRCRERFPISAAEVGCHDLWQRASIGVAVVVADEAEADSVFARIEEEIDRIGLAEVCDRETEFVHL</sequence>
<evidence type="ECO:0000313" key="2">
    <source>
        <dbReference type="Proteomes" id="UP000035036"/>
    </source>
</evidence>
<organism evidence="1 2">
    <name type="scientific">Geoalkalibacter subterraneus</name>
    <dbReference type="NCBI Taxonomy" id="483547"/>
    <lineage>
        <taxon>Bacteria</taxon>
        <taxon>Pseudomonadati</taxon>
        <taxon>Thermodesulfobacteriota</taxon>
        <taxon>Desulfuromonadia</taxon>
        <taxon>Desulfuromonadales</taxon>
        <taxon>Geoalkalibacteraceae</taxon>
        <taxon>Geoalkalibacter</taxon>
    </lineage>
</organism>
<dbReference type="InterPro" id="IPR036746">
    <property type="entry name" value="TT1725-like_sf"/>
</dbReference>
<dbReference type="Pfam" id="PF04456">
    <property type="entry name" value="DUF503"/>
    <property type="match status" value="1"/>
</dbReference>
<proteinExistence type="predicted"/>
<name>A0A0B5FRW3_9BACT</name>
<dbReference type="KEGG" id="gsb:GSUB_06880"/>
<dbReference type="PANTHER" id="PTHR36441:SF1">
    <property type="entry name" value="DUF503 DOMAIN-CONTAINING PROTEIN"/>
    <property type="match status" value="1"/>
</dbReference>
<dbReference type="RefSeq" id="WP_040199902.1">
    <property type="nucleotide sequence ID" value="NZ_CP010311.1"/>
</dbReference>
<dbReference type="Proteomes" id="UP000035036">
    <property type="component" value="Chromosome"/>
</dbReference>